<feature type="signal peptide" evidence="2">
    <location>
        <begin position="1"/>
        <end position="21"/>
    </location>
</feature>
<evidence type="ECO:0000313" key="4">
    <source>
        <dbReference type="Proteomes" id="UP000610558"/>
    </source>
</evidence>
<evidence type="ECO:0000256" key="2">
    <source>
        <dbReference type="SAM" id="SignalP"/>
    </source>
</evidence>
<name>A0A927C0Z9_9GAMM</name>
<feature type="region of interest" description="Disordered" evidence="1">
    <location>
        <begin position="112"/>
        <end position="152"/>
    </location>
</feature>
<sequence length="152" mass="17254">MKRWIFLTAVSFLYLGQPLFAEELNEQGALTRTWNAAETMRDVWSTRWVGFAENIDHYLSGSPDEPVSPEDNRSYLKLQLRQSFLKVGEQQSDVRLRAKVDLPNTEQRLKLFFSSDPDSESDVSERSSSLSSGERVRRDGSVAGLELAPQSP</sequence>
<gene>
    <name evidence="3" type="ORF">IB286_02655</name>
</gene>
<reference evidence="3" key="1">
    <citation type="submission" date="2020-09" db="EMBL/GenBank/DDBJ databases">
        <authorList>
            <person name="Yoon J.-W."/>
        </authorList>
    </citation>
    <scope>NUCLEOTIDE SEQUENCE</scope>
    <source>
        <strain evidence="3">KMU-158</strain>
    </source>
</reference>
<dbReference type="Proteomes" id="UP000610558">
    <property type="component" value="Unassembled WGS sequence"/>
</dbReference>
<dbReference type="AlphaFoldDB" id="A0A927C0Z9"/>
<organism evidence="3 4">
    <name type="scientific">Spongiibacter pelagi</name>
    <dbReference type="NCBI Taxonomy" id="2760804"/>
    <lineage>
        <taxon>Bacteria</taxon>
        <taxon>Pseudomonadati</taxon>
        <taxon>Pseudomonadota</taxon>
        <taxon>Gammaproteobacteria</taxon>
        <taxon>Cellvibrionales</taxon>
        <taxon>Spongiibacteraceae</taxon>
        <taxon>Spongiibacter</taxon>
    </lineage>
</organism>
<proteinExistence type="predicted"/>
<keyword evidence="4" id="KW-1185">Reference proteome</keyword>
<evidence type="ECO:0000313" key="3">
    <source>
        <dbReference type="EMBL" id="MBD2857892.1"/>
    </source>
</evidence>
<protein>
    <submittedName>
        <fullName evidence="3">Uncharacterized protein</fullName>
    </submittedName>
</protein>
<keyword evidence="2" id="KW-0732">Signal</keyword>
<feature type="chain" id="PRO_5037748530" evidence="2">
    <location>
        <begin position="22"/>
        <end position="152"/>
    </location>
</feature>
<dbReference type="RefSeq" id="WP_190762156.1">
    <property type="nucleotide sequence ID" value="NZ_JACXLD010000001.1"/>
</dbReference>
<accession>A0A927C0Z9</accession>
<dbReference type="EMBL" id="JACXLD010000001">
    <property type="protein sequence ID" value="MBD2857892.1"/>
    <property type="molecule type" value="Genomic_DNA"/>
</dbReference>
<evidence type="ECO:0000256" key="1">
    <source>
        <dbReference type="SAM" id="MobiDB-lite"/>
    </source>
</evidence>
<comment type="caution">
    <text evidence="3">The sequence shown here is derived from an EMBL/GenBank/DDBJ whole genome shotgun (WGS) entry which is preliminary data.</text>
</comment>